<feature type="signal peptide" evidence="3">
    <location>
        <begin position="1"/>
        <end position="30"/>
    </location>
</feature>
<feature type="compositionally biased region" description="Pro residues" evidence="2">
    <location>
        <begin position="273"/>
        <end position="283"/>
    </location>
</feature>
<evidence type="ECO:0000256" key="2">
    <source>
        <dbReference type="SAM" id="MobiDB-lite"/>
    </source>
</evidence>
<sequence length="314" mass="30456">MKYTVTITRLAAAAVAAGAIAVSGAGIASAEDVATQPIGAQAKLVDGNVVQGWTVTGLKQSSDVIPYPVAGTLWEVTATDEALQGGATPIVSNFNVRANDGQTYRALFGVATPQGVNPSTLAQGQSTSGKIYFDVTGAQPDSVVYNAGGQDRLVWTPAPAPQPRQGGTQSYPSNRGAQPVSTPGAAEAVAPGTPAAAAVPPGTAAPAGTATPTEGAPLPASTNRVPGAPLPEGSTGTPLPAGSTGTPLPAGSQGTPLPAGPEGTAQPAALQQPPAPAAPPPPAQGSSGTPVSPAAPVSPVAPTTTLIVPPPPPS</sequence>
<organism evidence="5 6">
    <name type="scientific">Mycolicibacterium sediminis</name>
    <dbReference type="NCBI Taxonomy" id="1286180"/>
    <lineage>
        <taxon>Bacteria</taxon>
        <taxon>Bacillati</taxon>
        <taxon>Actinomycetota</taxon>
        <taxon>Actinomycetes</taxon>
        <taxon>Mycobacteriales</taxon>
        <taxon>Mycobacteriaceae</taxon>
        <taxon>Mycolicibacterium</taxon>
    </lineage>
</organism>
<evidence type="ECO:0000256" key="1">
    <source>
        <dbReference type="ARBA" id="ARBA00022729"/>
    </source>
</evidence>
<evidence type="ECO:0000313" key="6">
    <source>
        <dbReference type="Proteomes" id="UP000467193"/>
    </source>
</evidence>
<accession>A0A7I7QJL8</accession>
<feature type="chain" id="PRO_5029793919" description="MPT63-like domain-containing protein" evidence="3">
    <location>
        <begin position="31"/>
        <end position="314"/>
    </location>
</feature>
<dbReference type="InterPro" id="IPR029050">
    <property type="entry name" value="Immunoprotect_excell_Ig-like"/>
</dbReference>
<evidence type="ECO:0000313" key="5">
    <source>
        <dbReference type="EMBL" id="BBY26106.1"/>
    </source>
</evidence>
<dbReference type="RefSeq" id="WP_163795215.1">
    <property type="nucleotide sequence ID" value="NZ_AP022588.1"/>
</dbReference>
<dbReference type="Gene3D" id="2.60.40.1240">
    <property type="match status" value="1"/>
</dbReference>
<evidence type="ECO:0000259" key="4">
    <source>
        <dbReference type="Pfam" id="PF09167"/>
    </source>
</evidence>
<evidence type="ECO:0000256" key="3">
    <source>
        <dbReference type="SAM" id="SignalP"/>
    </source>
</evidence>
<gene>
    <name evidence="5" type="ORF">MSEDJ_02020</name>
</gene>
<dbReference type="SUPFAM" id="SSF81982">
    <property type="entry name" value="Antigen MPT63/MPB63 (immunoprotective extracellular protein)"/>
    <property type="match status" value="1"/>
</dbReference>
<dbReference type="InterPro" id="IPR015250">
    <property type="entry name" value="MPT63-like"/>
</dbReference>
<dbReference type="GO" id="GO:0005615">
    <property type="term" value="C:extracellular space"/>
    <property type="evidence" value="ECO:0007669"/>
    <property type="project" value="InterPro"/>
</dbReference>
<feature type="compositionally biased region" description="Polar residues" evidence="2">
    <location>
        <begin position="165"/>
        <end position="181"/>
    </location>
</feature>
<dbReference type="EMBL" id="AP022588">
    <property type="protein sequence ID" value="BBY26106.1"/>
    <property type="molecule type" value="Genomic_DNA"/>
</dbReference>
<proteinExistence type="predicted"/>
<keyword evidence="6" id="KW-1185">Reference proteome</keyword>
<dbReference type="Pfam" id="PF09167">
    <property type="entry name" value="DUF1942"/>
    <property type="match status" value="1"/>
</dbReference>
<name>A0A7I7QJL8_9MYCO</name>
<feature type="region of interest" description="Disordered" evidence="2">
    <location>
        <begin position="154"/>
        <end position="314"/>
    </location>
</feature>
<dbReference type="AlphaFoldDB" id="A0A7I7QJL8"/>
<reference evidence="5 6" key="1">
    <citation type="journal article" date="2019" name="Emerg. Microbes Infect.">
        <title>Comprehensive subspecies identification of 175 nontuberculous mycobacteria species based on 7547 genomic profiles.</title>
        <authorList>
            <person name="Matsumoto Y."/>
            <person name="Kinjo T."/>
            <person name="Motooka D."/>
            <person name="Nabeya D."/>
            <person name="Jung N."/>
            <person name="Uechi K."/>
            <person name="Horii T."/>
            <person name="Iida T."/>
            <person name="Fujita J."/>
            <person name="Nakamura S."/>
        </authorList>
    </citation>
    <scope>NUCLEOTIDE SEQUENCE [LARGE SCALE GENOMIC DNA]</scope>
    <source>
        <strain evidence="5 6">JCM 17899</strain>
    </source>
</reference>
<keyword evidence="1 3" id="KW-0732">Signal</keyword>
<feature type="domain" description="MPT63-like" evidence="4">
    <location>
        <begin position="34"/>
        <end position="155"/>
    </location>
</feature>
<feature type="compositionally biased region" description="Low complexity" evidence="2">
    <location>
        <begin position="182"/>
        <end position="220"/>
    </location>
</feature>
<dbReference type="Proteomes" id="UP000467193">
    <property type="component" value="Chromosome"/>
</dbReference>
<feature type="compositionally biased region" description="Low complexity" evidence="2">
    <location>
        <begin position="284"/>
        <end position="307"/>
    </location>
</feature>
<dbReference type="KEGG" id="msei:MSEDJ_02020"/>
<protein>
    <recommendedName>
        <fullName evidence="4">MPT63-like domain-containing protein</fullName>
    </recommendedName>
</protein>